<evidence type="ECO:0000313" key="12">
    <source>
        <dbReference type="EMBL" id="GHI50115.1"/>
    </source>
</evidence>
<dbReference type="AlphaFoldDB" id="A0AA37C453"/>
<dbReference type="GO" id="GO:0047728">
    <property type="term" value="F:carnitine 3-dehydrogenase activity"/>
    <property type="evidence" value="ECO:0007669"/>
    <property type="project" value="UniProtKB-UniRule"/>
</dbReference>
<feature type="domain" description="3-hydroxyacyl-CoA dehydrogenase C-terminal" evidence="10">
    <location>
        <begin position="208"/>
        <end position="292"/>
    </location>
</feature>
<evidence type="ECO:0000313" key="13">
    <source>
        <dbReference type="Proteomes" id="UP001051844"/>
    </source>
</evidence>
<dbReference type="HAMAP" id="MF_02129">
    <property type="entry name" value="L_carnitine_dehydrog"/>
    <property type="match status" value="1"/>
</dbReference>
<comment type="pathway">
    <text evidence="2 8">Amine and polyamine metabolism; carnitine metabolism.</text>
</comment>
<dbReference type="EC" id="1.1.1.108" evidence="8"/>
<dbReference type="GO" id="GO:0070403">
    <property type="term" value="F:NAD+ binding"/>
    <property type="evidence" value="ECO:0007669"/>
    <property type="project" value="InterPro"/>
</dbReference>
<organism evidence="12 13">
    <name type="scientific">Streptomyces albidoflavus</name>
    <dbReference type="NCBI Taxonomy" id="1886"/>
    <lineage>
        <taxon>Bacteria</taxon>
        <taxon>Bacillati</taxon>
        <taxon>Actinomycetota</taxon>
        <taxon>Actinomycetes</taxon>
        <taxon>Kitasatosporales</taxon>
        <taxon>Streptomycetaceae</taxon>
        <taxon>Streptomyces</taxon>
        <taxon>Streptomyces albidoflavus group</taxon>
    </lineage>
</organism>
<keyword evidence="5 8" id="KW-0963">Cytoplasm</keyword>
<dbReference type="Gene3D" id="1.10.1040.10">
    <property type="entry name" value="N-(1-d-carboxylethyl)-l-norvaline Dehydrogenase, domain 2"/>
    <property type="match status" value="1"/>
</dbReference>
<evidence type="ECO:0000256" key="9">
    <source>
        <dbReference type="SAM" id="MobiDB-lite"/>
    </source>
</evidence>
<feature type="binding site" evidence="8">
    <location>
        <begin position="34"/>
        <end position="39"/>
    </location>
    <ligand>
        <name>NAD(+)</name>
        <dbReference type="ChEBI" id="CHEBI:57540"/>
    </ligand>
</feature>
<dbReference type="PANTHER" id="PTHR48075">
    <property type="entry name" value="3-HYDROXYACYL-COA DEHYDROGENASE FAMILY PROTEIN"/>
    <property type="match status" value="1"/>
</dbReference>
<dbReference type="GO" id="GO:0005737">
    <property type="term" value="C:cytoplasm"/>
    <property type="evidence" value="ECO:0007669"/>
    <property type="project" value="UniProtKB-SubCell"/>
</dbReference>
<gene>
    <name evidence="12" type="primary">lcdH</name>
    <name evidence="12" type="ORF">ScoT_62890</name>
</gene>
<evidence type="ECO:0000259" key="11">
    <source>
        <dbReference type="Pfam" id="PF02737"/>
    </source>
</evidence>
<reference evidence="12" key="1">
    <citation type="submission" date="2022-09" db="EMBL/GenBank/DDBJ databases">
        <title>Whole genome shotgun sequence of Streptomyces albidoflavus NBRC 12854.</title>
        <authorList>
            <person name="Komaki H."/>
            <person name="Tamura T."/>
        </authorList>
    </citation>
    <scope>NUCLEOTIDE SEQUENCE</scope>
    <source>
        <strain evidence="12">NBRC 12854</strain>
    </source>
</reference>
<evidence type="ECO:0000256" key="2">
    <source>
        <dbReference type="ARBA" id="ARBA00004855"/>
    </source>
</evidence>
<dbReference type="InterPro" id="IPR006108">
    <property type="entry name" value="3HC_DH_C"/>
</dbReference>
<keyword evidence="7 8" id="KW-0520">NAD</keyword>
<feature type="domain" description="3-hydroxyacyl-CoA dehydrogenase NAD binding" evidence="11">
    <location>
        <begin position="30"/>
        <end position="204"/>
    </location>
</feature>
<keyword evidence="6 8" id="KW-0560">Oxidoreductase</keyword>
<dbReference type="PANTHER" id="PTHR48075:SF5">
    <property type="entry name" value="3-HYDROXYBUTYRYL-COA DEHYDROGENASE"/>
    <property type="match status" value="1"/>
</dbReference>
<comment type="caution">
    <text evidence="12">The sequence shown here is derived from an EMBL/GenBank/DDBJ whole genome shotgun (WGS) entry which is preliminary data.</text>
</comment>
<comment type="pathway">
    <text evidence="3">Lipid metabolism; butanoate metabolism.</text>
</comment>
<dbReference type="SUPFAM" id="SSF51735">
    <property type="entry name" value="NAD(P)-binding Rossmann-fold domains"/>
    <property type="match status" value="1"/>
</dbReference>
<proteinExistence type="inferred from homology"/>
<evidence type="ECO:0000256" key="5">
    <source>
        <dbReference type="ARBA" id="ARBA00022490"/>
    </source>
</evidence>
<dbReference type="EMBL" id="BNDZ01000005">
    <property type="protein sequence ID" value="GHI50115.1"/>
    <property type="molecule type" value="Genomic_DNA"/>
</dbReference>
<evidence type="ECO:0000256" key="1">
    <source>
        <dbReference type="ARBA" id="ARBA00004496"/>
    </source>
</evidence>
<evidence type="ECO:0000259" key="10">
    <source>
        <dbReference type="Pfam" id="PF00725"/>
    </source>
</evidence>
<feature type="region of interest" description="Disordered" evidence="9">
    <location>
        <begin position="1"/>
        <end position="23"/>
    </location>
</feature>
<comment type="subunit">
    <text evidence="4 8">Homodimer.</text>
</comment>
<evidence type="ECO:0000256" key="7">
    <source>
        <dbReference type="ARBA" id="ARBA00023027"/>
    </source>
</evidence>
<dbReference type="InterPro" id="IPR013328">
    <property type="entry name" value="6PGD_dom2"/>
</dbReference>
<dbReference type="Gene3D" id="3.40.50.720">
    <property type="entry name" value="NAD(P)-binding Rossmann-like Domain"/>
    <property type="match status" value="1"/>
</dbReference>
<dbReference type="Pfam" id="PF02737">
    <property type="entry name" value="3HCDH_N"/>
    <property type="match status" value="1"/>
</dbReference>
<dbReference type="SUPFAM" id="SSF48179">
    <property type="entry name" value="6-phosphogluconate dehydrogenase C-terminal domain-like"/>
    <property type="match status" value="1"/>
</dbReference>
<comment type="subcellular location">
    <subcellularLocation>
        <location evidence="1 8">Cytoplasm</location>
    </subcellularLocation>
</comment>
<accession>A0AA37C453</accession>
<sequence>MTSPEKTSPDPTSPKVTLTETTPPENVRRVACVGAGVIGGGWVAHFLARGYDVTAWDPAPDAAQKLRRLVDAAWPALTSLGLAEGASPDRLTVTETLEQAVADAEFVQESAPEKLDLKRDLLTRLDTATPPGVVIASSTSGYPMTDMQTTAADPSRLVVGHPFNPPYLIPLVEVVGGEHTDPAAVAWATRFYQTAGKSVITMNNEVPGFIANRLQEALWREALHMVANGEATVRDIDLSITEGPGLRWAVMGPMLTFALAGGEGGMAHMLDHFGPSLKSPWTRLEAPELDKELYDAVVAGCDEAADGRSIADLVAERDKGVIDVLRVTGRLGREGEAR</sequence>
<dbReference type="InterPro" id="IPR036291">
    <property type="entry name" value="NAD(P)-bd_dom_sf"/>
</dbReference>
<dbReference type="Proteomes" id="UP001051844">
    <property type="component" value="Unassembled WGS sequence"/>
</dbReference>
<evidence type="ECO:0000256" key="8">
    <source>
        <dbReference type="HAMAP-Rule" id="MF_02129"/>
    </source>
</evidence>
<dbReference type="GO" id="GO:0006631">
    <property type="term" value="P:fatty acid metabolic process"/>
    <property type="evidence" value="ECO:0007669"/>
    <property type="project" value="InterPro"/>
</dbReference>
<dbReference type="RefSeq" id="WP_023420875.1">
    <property type="nucleotide sequence ID" value="NZ_BNDZ01000005.1"/>
</dbReference>
<dbReference type="InterPro" id="IPR008927">
    <property type="entry name" value="6-PGluconate_DH-like_C_sf"/>
</dbReference>
<name>A0AA37C453_9ACTN</name>
<dbReference type="Pfam" id="PF00725">
    <property type="entry name" value="3HCDH"/>
    <property type="match status" value="1"/>
</dbReference>
<comment type="function">
    <text evidence="8">Catalyzes the NAD(+)-dependent oxidation of L-carnitine to 3-dehydrocarnitine.</text>
</comment>
<evidence type="ECO:0000256" key="6">
    <source>
        <dbReference type="ARBA" id="ARBA00023002"/>
    </source>
</evidence>
<dbReference type="InterPro" id="IPR006176">
    <property type="entry name" value="3-OHacyl-CoA_DH_NAD-bd"/>
</dbReference>
<protein>
    <recommendedName>
        <fullName evidence="8">L-carnitine dehydrogenase</fullName>
        <shortName evidence="8">CDH</shortName>
        <shortName evidence="8">L-CDH</shortName>
        <ecNumber evidence="8">1.1.1.108</ecNumber>
    </recommendedName>
</protein>
<dbReference type="InterPro" id="IPR026578">
    <property type="entry name" value="L-carnitine_dehydrogenase"/>
</dbReference>
<evidence type="ECO:0000256" key="3">
    <source>
        <dbReference type="ARBA" id="ARBA00005086"/>
    </source>
</evidence>
<evidence type="ECO:0000256" key="4">
    <source>
        <dbReference type="ARBA" id="ARBA00011738"/>
    </source>
</evidence>
<comment type="catalytic activity">
    <reaction evidence="8">
        <text>carnitine + NAD(+) = 3-dehydrocarnitine + NADH + H(+)</text>
        <dbReference type="Rhea" id="RHEA:19265"/>
        <dbReference type="ChEBI" id="CHEBI:15378"/>
        <dbReference type="ChEBI" id="CHEBI:17126"/>
        <dbReference type="ChEBI" id="CHEBI:57540"/>
        <dbReference type="ChEBI" id="CHEBI:57885"/>
        <dbReference type="ChEBI" id="CHEBI:57945"/>
        <dbReference type="EC" id="1.1.1.108"/>
    </reaction>
</comment>
<comment type="similarity">
    <text evidence="8">Belongs to the 3-hydroxyacyl-CoA dehydrogenase family. L-carnitine dehydrogenase subfamily.</text>
</comment>
<dbReference type="GO" id="GO:0009437">
    <property type="term" value="P:carnitine metabolic process"/>
    <property type="evidence" value="ECO:0007669"/>
    <property type="project" value="UniProtKB-UniRule"/>
</dbReference>